<protein>
    <submittedName>
        <fullName evidence="1">Uncharacterized protein</fullName>
    </submittedName>
</protein>
<dbReference type="SMART" id="SM00186">
    <property type="entry name" value="FBG"/>
    <property type="match status" value="1"/>
</dbReference>
<dbReference type="Proteomes" id="UP000749559">
    <property type="component" value="Unassembled WGS sequence"/>
</dbReference>
<dbReference type="GO" id="GO:0005615">
    <property type="term" value="C:extracellular space"/>
    <property type="evidence" value="ECO:0007669"/>
    <property type="project" value="TreeGrafter"/>
</dbReference>
<evidence type="ECO:0000313" key="2">
    <source>
        <dbReference type="Proteomes" id="UP000749559"/>
    </source>
</evidence>
<dbReference type="Pfam" id="PF00147">
    <property type="entry name" value="Fibrinogen_C"/>
    <property type="match status" value="1"/>
</dbReference>
<organism evidence="1 2">
    <name type="scientific">Owenia fusiformis</name>
    <name type="common">Polychaete worm</name>
    <dbReference type="NCBI Taxonomy" id="6347"/>
    <lineage>
        <taxon>Eukaryota</taxon>
        <taxon>Metazoa</taxon>
        <taxon>Spiralia</taxon>
        <taxon>Lophotrochozoa</taxon>
        <taxon>Annelida</taxon>
        <taxon>Polychaeta</taxon>
        <taxon>Sedentaria</taxon>
        <taxon>Canalipalpata</taxon>
        <taxon>Sabellida</taxon>
        <taxon>Oweniida</taxon>
        <taxon>Oweniidae</taxon>
        <taxon>Owenia</taxon>
    </lineage>
</organism>
<dbReference type="AlphaFoldDB" id="A0A8J1T4U5"/>
<dbReference type="PROSITE" id="PS51406">
    <property type="entry name" value="FIBRINOGEN_C_2"/>
    <property type="match status" value="1"/>
</dbReference>
<dbReference type="InterPro" id="IPR002181">
    <property type="entry name" value="Fibrinogen_a/b/g_C_dom"/>
</dbReference>
<keyword evidence="2" id="KW-1185">Reference proteome</keyword>
<dbReference type="InterPro" id="IPR036056">
    <property type="entry name" value="Fibrinogen-like_C"/>
</dbReference>
<proteinExistence type="predicted"/>
<name>A0A8J1T4U5_OWEFU</name>
<accession>A0A8J1T4U5</accession>
<gene>
    <name evidence="1" type="ORF">OFUS_LOCUS10921</name>
</gene>
<sequence>MDSVGLFYGLMCSLIFLPKQVRCKEERITKMKYFNKYKLTDMFLKVEYRKMQPLLDATAKIAKEYVNKILKTDNDKLTVEKTITYLDKIGKRLKQFLKQLPELETMRIHLLNIMLQNISKVVLEVADESFKTIHKAFTMNINRNLQFLSFGIGRVGLTYMNDDFVKSLKIMKDYRKKFNKLFKTIPGLKEMKEVKRLQQKLKQFYMGTKKLQKSSNWIVKTILQLKIPDGIASIGSKNCNAESKGVNLIRTDDGASFLAVCDSEWLVVAQRFDGSVNFTRHYEDYSIGFGDPPSEYFIGLDNFVSAASQDMYMLRFELTTWENETRTADYLRFDVTPLDYADPEMYKPSWYSLRVLNFHGTAGNSLYFQDQYDEYAHFNPFSKTGECFEEQEKGWWWGYCGKANLFGRYNHGPECDKAMACMSWQAWPDKL</sequence>
<feature type="non-terminal residue" evidence="1">
    <location>
        <position position="431"/>
    </location>
</feature>
<reference evidence="1" key="1">
    <citation type="submission" date="2022-03" db="EMBL/GenBank/DDBJ databases">
        <authorList>
            <person name="Martin C."/>
        </authorList>
    </citation>
    <scope>NUCLEOTIDE SEQUENCE</scope>
</reference>
<evidence type="ECO:0000313" key="1">
    <source>
        <dbReference type="EMBL" id="CAH1784783.1"/>
    </source>
</evidence>
<dbReference type="PANTHER" id="PTHR19143">
    <property type="entry name" value="FIBRINOGEN/TENASCIN/ANGIOPOEITIN"/>
    <property type="match status" value="1"/>
</dbReference>
<dbReference type="SUPFAM" id="SSF56496">
    <property type="entry name" value="Fibrinogen C-terminal domain-like"/>
    <property type="match status" value="1"/>
</dbReference>
<dbReference type="InterPro" id="IPR014716">
    <property type="entry name" value="Fibrinogen_a/b/g_C_1"/>
</dbReference>
<dbReference type="Gene3D" id="3.90.215.10">
    <property type="entry name" value="Gamma Fibrinogen, chain A, domain 1"/>
    <property type="match status" value="1"/>
</dbReference>
<dbReference type="InterPro" id="IPR050373">
    <property type="entry name" value="Fibrinogen_C-term_domain"/>
</dbReference>
<dbReference type="EMBL" id="CAIIXF020000005">
    <property type="protein sequence ID" value="CAH1784783.1"/>
    <property type="molecule type" value="Genomic_DNA"/>
</dbReference>
<comment type="caution">
    <text evidence="1">The sequence shown here is derived from an EMBL/GenBank/DDBJ whole genome shotgun (WGS) entry which is preliminary data.</text>
</comment>